<dbReference type="GO" id="GO:0005506">
    <property type="term" value="F:iron ion binding"/>
    <property type="evidence" value="ECO:0007669"/>
    <property type="project" value="InterPro"/>
</dbReference>
<dbReference type="GO" id="GO:0080132">
    <property type="term" value="F:fatty acid 2-hydroxylase activity"/>
    <property type="evidence" value="ECO:0007669"/>
    <property type="project" value="InterPro"/>
</dbReference>
<comment type="similarity">
    <text evidence="5">Belongs to the sterol desaturase family. SCS7 subfamily.</text>
</comment>
<keyword evidence="14" id="KW-0560">Oxidoreductase</keyword>
<evidence type="ECO:0000256" key="16">
    <source>
        <dbReference type="ARBA" id="ARBA00023098"/>
    </source>
</evidence>
<gene>
    <name evidence="21" type="ORF">PSFLO_01279</name>
</gene>
<dbReference type="FunFam" id="3.10.120.10:FF:000007">
    <property type="entry name" value="Sulfite oxidase, mitochondrial"/>
    <property type="match status" value="1"/>
</dbReference>
<comment type="subcellular location">
    <subcellularLocation>
        <location evidence="2">Endoplasmic reticulum membrane</location>
        <topology evidence="2">Multi-pass membrane protein</topology>
    </subcellularLocation>
</comment>
<feature type="transmembrane region" description="Helical" evidence="19">
    <location>
        <begin position="224"/>
        <end position="241"/>
    </location>
</feature>
<evidence type="ECO:0000256" key="4">
    <source>
        <dbReference type="ARBA" id="ARBA00005189"/>
    </source>
</evidence>
<dbReference type="GO" id="GO:0006633">
    <property type="term" value="P:fatty acid biosynthetic process"/>
    <property type="evidence" value="ECO:0007669"/>
    <property type="project" value="UniProtKB-KW"/>
</dbReference>
<accession>A0A5C3EU24</accession>
<feature type="transmembrane region" description="Helical" evidence="19">
    <location>
        <begin position="278"/>
        <end position="299"/>
    </location>
</feature>
<evidence type="ECO:0000256" key="18">
    <source>
        <dbReference type="ARBA" id="ARBA00023160"/>
    </source>
</evidence>
<evidence type="ECO:0000256" key="13">
    <source>
        <dbReference type="ARBA" id="ARBA00022989"/>
    </source>
</evidence>
<evidence type="ECO:0000256" key="3">
    <source>
        <dbReference type="ARBA" id="ARBA00004991"/>
    </source>
</evidence>
<evidence type="ECO:0000256" key="11">
    <source>
        <dbReference type="ARBA" id="ARBA00022832"/>
    </source>
</evidence>
<dbReference type="PROSITE" id="PS00191">
    <property type="entry name" value="CYTOCHROME_B5_1"/>
    <property type="match status" value="1"/>
</dbReference>
<keyword evidence="18" id="KW-0275">Fatty acid biosynthesis</keyword>
<evidence type="ECO:0000256" key="14">
    <source>
        <dbReference type="ARBA" id="ARBA00023002"/>
    </source>
</evidence>
<feature type="transmembrane region" description="Helical" evidence="19">
    <location>
        <begin position="347"/>
        <end position="364"/>
    </location>
</feature>
<dbReference type="GO" id="GO:0020037">
    <property type="term" value="F:heme binding"/>
    <property type="evidence" value="ECO:0007669"/>
    <property type="project" value="UniProtKB-UniRule"/>
</dbReference>
<evidence type="ECO:0000256" key="12">
    <source>
        <dbReference type="ARBA" id="ARBA00022833"/>
    </source>
</evidence>
<comment type="similarity">
    <text evidence="19">Belongs to the cytochrome b5 family.</text>
</comment>
<keyword evidence="10" id="KW-0256">Endoplasmic reticulum</keyword>
<dbReference type="EMBL" id="OOIP01000003">
    <property type="protein sequence ID" value="SPO35808.1"/>
    <property type="molecule type" value="Genomic_DNA"/>
</dbReference>
<evidence type="ECO:0000259" key="20">
    <source>
        <dbReference type="PROSITE" id="PS50255"/>
    </source>
</evidence>
<evidence type="ECO:0000313" key="21">
    <source>
        <dbReference type="EMBL" id="SPO35808.1"/>
    </source>
</evidence>
<dbReference type="Proteomes" id="UP000323386">
    <property type="component" value="Unassembled WGS sequence"/>
</dbReference>
<dbReference type="AlphaFoldDB" id="A0A5C3EU24"/>
<keyword evidence="9 19" id="KW-0479">Metal-binding</keyword>
<dbReference type="SUPFAM" id="SSF55856">
    <property type="entry name" value="Cytochrome b5-like heme/steroid binding domain"/>
    <property type="match status" value="1"/>
</dbReference>
<evidence type="ECO:0000256" key="15">
    <source>
        <dbReference type="ARBA" id="ARBA00023004"/>
    </source>
</evidence>
<feature type="domain" description="Cytochrome b5 heme-binding" evidence="20">
    <location>
        <begin position="35"/>
        <end position="114"/>
    </location>
</feature>
<evidence type="ECO:0000256" key="1">
    <source>
        <dbReference type="ARBA" id="ARBA00001947"/>
    </source>
</evidence>
<keyword evidence="6" id="KW-0444">Lipid biosynthesis</keyword>
<keyword evidence="22" id="KW-1185">Reference proteome</keyword>
<evidence type="ECO:0000256" key="19">
    <source>
        <dbReference type="RuleBase" id="RU362121"/>
    </source>
</evidence>
<comment type="pathway">
    <text evidence="4">Lipid metabolism.</text>
</comment>
<evidence type="ECO:0000256" key="2">
    <source>
        <dbReference type="ARBA" id="ARBA00004477"/>
    </source>
</evidence>
<evidence type="ECO:0000256" key="9">
    <source>
        <dbReference type="ARBA" id="ARBA00022723"/>
    </source>
</evidence>
<evidence type="ECO:0000256" key="10">
    <source>
        <dbReference type="ARBA" id="ARBA00022824"/>
    </source>
</evidence>
<comment type="cofactor">
    <cofactor evidence="1">
        <name>Zn(2+)</name>
        <dbReference type="ChEBI" id="CHEBI:29105"/>
    </cofactor>
</comment>
<feature type="transmembrane region" description="Helical" evidence="19">
    <location>
        <begin position="370"/>
        <end position="390"/>
    </location>
</feature>
<dbReference type="PRINTS" id="PR00363">
    <property type="entry name" value="CYTOCHROMEB5"/>
</dbReference>
<comment type="pathway">
    <text evidence="3">Sphingolipid metabolism.</text>
</comment>
<dbReference type="Pfam" id="PF04116">
    <property type="entry name" value="FA_hydroxylase"/>
    <property type="match status" value="1"/>
</dbReference>
<keyword evidence="17 19" id="KW-0472">Membrane</keyword>
<dbReference type="PANTHER" id="PTHR12863:SF1">
    <property type="entry name" value="FATTY ACID 2-HYDROXYLASE"/>
    <property type="match status" value="1"/>
</dbReference>
<dbReference type="InterPro" id="IPR018506">
    <property type="entry name" value="Cyt_B5_heme-BS"/>
</dbReference>
<proteinExistence type="inferred from homology"/>
<keyword evidence="12" id="KW-0862">Zinc</keyword>
<organism evidence="21 22">
    <name type="scientific">Pseudozyma flocculosa</name>
    <dbReference type="NCBI Taxonomy" id="84751"/>
    <lineage>
        <taxon>Eukaryota</taxon>
        <taxon>Fungi</taxon>
        <taxon>Dikarya</taxon>
        <taxon>Basidiomycota</taxon>
        <taxon>Ustilaginomycotina</taxon>
        <taxon>Ustilaginomycetes</taxon>
        <taxon>Ustilaginales</taxon>
        <taxon>Ustilaginaceae</taxon>
        <taxon>Pseudozyma</taxon>
    </lineage>
</organism>
<evidence type="ECO:0000256" key="8">
    <source>
        <dbReference type="ARBA" id="ARBA00022692"/>
    </source>
</evidence>
<evidence type="ECO:0000256" key="5">
    <source>
        <dbReference type="ARBA" id="ARBA00005747"/>
    </source>
</evidence>
<dbReference type="InterPro" id="IPR006694">
    <property type="entry name" value="Fatty_acid_hydroxylase"/>
</dbReference>
<evidence type="ECO:0000256" key="7">
    <source>
        <dbReference type="ARBA" id="ARBA00022617"/>
    </source>
</evidence>
<dbReference type="PROSITE" id="PS50255">
    <property type="entry name" value="CYTOCHROME_B5_2"/>
    <property type="match status" value="1"/>
</dbReference>
<name>A0A5C3EU24_9BASI</name>
<keyword evidence="13 19" id="KW-1133">Transmembrane helix</keyword>
<keyword evidence="15 19" id="KW-0408">Iron</keyword>
<comment type="caution">
    <text evidence="19">Lacks conserved residue(s) required for the propagation of feature annotation.</text>
</comment>
<keyword evidence="11" id="KW-0276">Fatty acid metabolism</keyword>
<dbReference type="SMART" id="SM01117">
    <property type="entry name" value="Cyt-b5"/>
    <property type="match status" value="1"/>
</dbReference>
<dbReference type="OrthoDB" id="2204368at2759"/>
<keyword evidence="7 19" id="KW-0349">Heme</keyword>
<evidence type="ECO:0000313" key="22">
    <source>
        <dbReference type="Proteomes" id="UP000323386"/>
    </source>
</evidence>
<sequence length="433" mass="48621">MSSAPAATAAAVSALPATGAAAAAASVPAQPQRQIRLFTLDDVAKHDRPDDCWLIHRGNVYNVSEFVEDHPGGDDLILRFAGKDMGEIMDDPEEHSHSDSAYDVLNEYLVGRLPKTPEEEKLLADRDSNAKANGGGGAKLAAGEYSGKDDSIIITADFHPDETDGSADFHKHHFLDLSRPLIPQMWNATFSKEFYLEQVHNPRHLKEPARLFGPDFLEMFTRTPWYVVPMIWVPIAAAIFYRSATQFAVRNAAHELAAAHAGLKGGSALPLSLASSSAWSVAVTQTFACWAAGVVIWTLLEYTLHRFLFHIDDVLPDRPFFLMLHFLLHGVHHYLPMDRLRLVMPPLLFFVLSYPFTQLAHTLFPNRIANGLISGAFSMYVVYDCMHYALHHTKLPQYMREMKQYHLEHHYKNFELGFGVTSKLWDYVFGTML</sequence>
<keyword evidence="16" id="KW-0443">Lipid metabolism</keyword>
<dbReference type="InterPro" id="IPR014430">
    <property type="entry name" value="Scs7"/>
</dbReference>
<dbReference type="PANTHER" id="PTHR12863">
    <property type="entry name" value="FATTY ACID HYDROXYLASE"/>
    <property type="match status" value="1"/>
</dbReference>
<dbReference type="InterPro" id="IPR036400">
    <property type="entry name" value="Cyt_B5-like_heme/steroid_sf"/>
</dbReference>
<keyword evidence="8 19" id="KW-0812">Transmembrane</keyword>
<reference evidence="21 22" key="1">
    <citation type="submission" date="2018-03" db="EMBL/GenBank/DDBJ databases">
        <authorList>
            <person name="Guldener U."/>
        </authorList>
    </citation>
    <scope>NUCLEOTIDE SEQUENCE [LARGE SCALE GENOMIC DNA]</scope>
    <source>
        <strain evidence="21 22">DAOM196992</strain>
    </source>
</reference>
<evidence type="ECO:0000256" key="6">
    <source>
        <dbReference type="ARBA" id="ARBA00022516"/>
    </source>
</evidence>
<dbReference type="GO" id="GO:0005789">
    <property type="term" value="C:endoplasmic reticulum membrane"/>
    <property type="evidence" value="ECO:0007669"/>
    <property type="project" value="UniProtKB-SubCell"/>
</dbReference>
<dbReference type="Gene3D" id="3.10.120.10">
    <property type="entry name" value="Cytochrome b5-like heme/steroid binding domain"/>
    <property type="match status" value="1"/>
</dbReference>
<dbReference type="InterPro" id="IPR001199">
    <property type="entry name" value="Cyt_B5-like_heme/steroid-bd"/>
</dbReference>
<protein>
    <submittedName>
        <fullName evidence="21">Probable SCS7 - required for hydroxylation of ceramide</fullName>
    </submittedName>
</protein>
<evidence type="ECO:0000256" key="17">
    <source>
        <dbReference type="ARBA" id="ARBA00023136"/>
    </source>
</evidence>
<dbReference type="Pfam" id="PF00173">
    <property type="entry name" value="Cyt-b5"/>
    <property type="match status" value="1"/>
</dbReference>